<dbReference type="InterPro" id="IPR012334">
    <property type="entry name" value="Pectin_lyas_fold"/>
</dbReference>
<dbReference type="InterPro" id="IPR011050">
    <property type="entry name" value="Pectin_lyase_fold/virulence"/>
</dbReference>
<gene>
    <name evidence="1" type="ORF">XFF6991_530172</name>
</gene>
<sequence length="534" mass="56179">MTSRLKNGNIPASEDQLLRSDLADAATTGKGADLVGYMPPSTGVPSTTKAFLDSLWSTSASAGAGLIRYVRPSDSVITTVKEFLDSLYASSGSGMVRWAASGTGAFVRTLEEKLREIQVSPMDFGAIGDGNSHPLSQRYASLAAAKAVYPHASALTDEIDWAAIQAAINNSARVYFPAAIYVVNRTINATLARSILYGEGQGSIILTTAATGDIIALGTGSNELTGFQMRDISIDSTVSRTSGWAINARFVTRGRFERVFITPPERATNPIRISHGIYFDRYDYNTVYACHIGARLYAVQARSGAGLFFEGGSKITNTDFQTGFGVALRGDNGGVVFNSVDVIDCGTGIYLSVDLATGINRETLLGKFCTVDGSYNSNLYCETNSYGHLGCVGTWFASAGDNANQDAVGINIAGAQLVQSNLDVKSCYFFNNKGGGISMSGGTASIVGNTFRQNGTGLGFGRHAIALQNAQVSDVLITDNHITATGNAGVGSGILINIGVNNYIVTNNLVRASQAANITDNGGPNKLVNNNLTT</sequence>
<evidence type="ECO:0000313" key="1">
    <source>
        <dbReference type="EMBL" id="SOO26323.1"/>
    </source>
</evidence>
<protein>
    <recommendedName>
        <fullName evidence="3">Right handed beta helix domain-containing protein</fullName>
    </recommendedName>
</protein>
<dbReference type="EMBL" id="OCZC01000081">
    <property type="protein sequence ID" value="SOO26323.1"/>
    <property type="molecule type" value="Genomic_DNA"/>
</dbReference>
<reference evidence="1 2" key="1">
    <citation type="submission" date="2017-10" db="EMBL/GenBank/DDBJ databases">
        <authorList>
            <person name="Regsiter A."/>
            <person name="William W."/>
        </authorList>
    </citation>
    <scope>NUCLEOTIDE SEQUENCE [LARGE SCALE GENOMIC DNA]</scope>
    <source>
        <strain evidence="1 2">CFBP6991</strain>
    </source>
</reference>
<name>A0A7Z7J2X9_XANCH</name>
<organism evidence="1 2">
    <name type="scientific">Xanthomonas campestris pv. phaseoli</name>
    <dbReference type="NCBI Taxonomy" id="317013"/>
    <lineage>
        <taxon>Bacteria</taxon>
        <taxon>Pseudomonadati</taxon>
        <taxon>Pseudomonadota</taxon>
        <taxon>Gammaproteobacteria</taxon>
        <taxon>Lysobacterales</taxon>
        <taxon>Lysobacteraceae</taxon>
        <taxon>Xanthomonas</taxon>
    </lineage>
</organism>
<dbReference type="SMART" id="SM00710">
    <property type="entry name" value="PbH1"/>
    <property type="match status" value="5"/>
</dbReference>
<dbReference type="RefSeq" id="WP_099801069.1">
    <property type="nucleotide sequence ID" value="NZ_OCZC01000081.1"/>
</dbReference>
<accession>A0A7Z7J2X9</accession>
<comment type="caution">
    <text evidence="1">The sequence shown here is derived from an EMBL/GenBank/DDBJ whole genome shotgun (WGS) entry which is preliminary data.</text>
</comment>
<evidence type="ECO:0000313" key="2">
    <source>
        <dbReference type="Proteomes" id="UP000234345"/>
    </source>
</evidence>
<evidence type="ECO:0008006" key="3">
    <source>
        <dbReference type="Google" id="ProtNLM"/>
    </source>
</evidence>
<dbReference type="InterPro" id="IPR006626">
    <property type="entry name" value="PbH1"/>
</dbReference>
<dbReference type="Gene3D" id="2.160.20.10">
    <property type="entry name" value="Single-stranded right-handed beta-helix, Pectin lyase-like"/>
    <property type="match status" value="1"/>
</dbReference>
<dbReference type="Proteomes" id="UP000234345">
    <property type="component" value="Unassembled WGS sequence"/>
</dbReference>
<dbReference type="SUPFAM" id="SSF51126">
    <property type="entry name" value="Pectin lyase-like"/>
    <property type="match status" value="1"/>
</dbReference>
<dbReference type="AlphaFoldDB" id="A0A7Z7J2X9"/>
<proteinExistence type="predicted"/>